<feature type="region of interest" description="Disordered" evidence="1">
    <location>
        <begin position="59"/>
        <end position="83"/>
    </location>
</feature>
<dbReference type="KEGG" id="pbar:105431547"/>
<feature type="domain" description="Mitochondrial transcription rescue factor 1 C-terminal" evidence="2">
    <location>
        <begin position="93"/>
        <end position="136"/>
    </location>
</feature>
<dbReference type="GO" id="GO:1903108">
    <property type="term" value="P:regulation of mitochondrial transcription"/>
    <property type="evidence" value="ECO:0007669"/>
    <property type="project" value="TreeGrafter"/>
</dbReference>
<evidence type="ECO:0000256" key="1">
    <source>
        <dbReference type="SAM" id="MobiDB-lite"/>
    </source>
</evidence>
<accession>A0A6I9XFP5</accession>
<evidence type="ECO:0000259" key="2">
    <source>
        <dbReference type="Pfam" id="PF25818"/>
    </source>
</evidence>
<dbReference type="PANTHER" id="PTHR13633:SF3">
    <property type="entry name" value="MITOCHONDRIAL TRANSCRIPTION RESCUE FACTOR 1"/>
    <property type="match status" value="1"/>
</dbReference>
<dbReference type="GO" id="GO:0005739">
    <property type="term" value="C:mitochondrion"/>
    <property type="evidence" value="ECO:0007669"/>
    <property type="project" value="TreeGrafter"/>
</dbReference>
<evidence type="ECO:0000313" key="4">
    <source>
        <dbReference type="RefSeq" id="XP_011644104.1"/>
    </source>
</evidence>
<dbReference type="Pfam" id="PF25818">
    <property type="entry name" value="MTRES1_C"/>
    <property type="match status" value="1"/>
</dbReference>
<dbReference type="OrthoDB" id="4150at2759"/>
<proteinExistence type="predicted"/>
<dbReference type="Proteomes" id="UP000504615">
    <property type="component" value="Unplaced"/>
</dbReference>
<dbReference type="RefSeq" id="XP_011644104.1">
    <property type="nucleotide sequence ID" value="XM_011645802.2"/>
</dbReference>
<gene>
    <name evidence="4" type="primary">LOC105431547</name>
</gene>
<dbReference type="PANTHER" id="PTHR13633">
    <property type="entry name" value="MITOCHONDRIAL TRANSCRIPTION RESCUE FACTOR 1"/>
    <property type="match status" value="1"/>
</dbReference>
<dbReference type="AlphaFoldDB" id="A0A6I9XFP5"/>
<name>A0A6I9XFP5_9HYME</name>
<reference evidence="4" key="1">
    <citation type="submission" date="2025-08" db="UniProtKB">
        <authorList>
            <consortium name="RefSeq"/>
        </authorList>
    </citation>
    <scope>IDENTIFICATION</scope>
</reference>
<protein>
    <submittedName>
        <fullName evidence="4">Uncharacterized protein C6orf203 homolog isoform X1</fullName>
    </submittedName>
</protein>
<dbReference type="InterPro" id="IPR057896">
    <property type="entry name" value="MTRES1_C"/>
</dbReference>
<feature type="compositionally biased region" description="Acidic residues" evidence="1">
    <location>
        <begin position="72"/>
        <end position="83"/>
    </location>
</feature>
<dbReference type="GO" id="GO:0003723">
    <property type="term" value="F:RNA binding"/>
    <property type="evidence" value="ECO:0007669"/>
    <property type="project" value="TreeGrafter"/>
</dbReference>
<sequence>MLSRVTINIIKRSVCSNVRTFYGTRGFLKLDPGMCNDGIKLHNVHNLYNPYIVKRFKSKKKTKNKEAKDEKYDEENEEKNEEEIPLGSKLLKIKVTSIRLDSLSKAAFGMSRSKIEEAFYASKFRINGNKVLKNPKK</sequence>
<evidence type="ECO:0000313" key="3">
    <source>
        <dbReference type="Proteomes" id="UP000504615"/>
    </source>
</evidence>
<keyword evidence="3" id="KW-1185">Reference proteome</keyword>
<organism evidence="3 4">
    <name type="scientific">Pogonomyrmex barbatus</name>
    <name type="common">red harvester ant</name>
    <dbReference type="NCBI Taxonomy" id="144034"/>
    <lineage>
        <taxon>Eukaryota</taxon>
        <taxon>Metazoa</taxon>
        <taxon>Ecdysozoa</taxon>
        <taxon>Arthropoda</taxon>
        <taxon>Hexapoda</taxon>
        <taxon>Insecta</taxon>
        <taxon>Pterygota</taxon>
        <taxon>Neoptera</taxon>
        <taxon>Endopterygota</taxon>
        <taxon>Hymenoptera</taxon>
        <taxon>Apocrita</taxon>
        <taxon>Aculeata</taxon>
        <taxon>Formicoidea</taxon>
        <taxon>Formicidae</taxon>
        <taxon>Myrmicinae</taxon>
        <taxon>Pogonomyrmex</taxon>
    </lineage>
</organism>
<dbReference type="GeneID" id="105431547"/>